<dbReference type="EMBL" id="VWFC01000044">
    <property type="protein sequence ID" value="KAB1319998.1"/>
    <property type="molecule type" value="Genomic_DNA"/>
</dbReference>
<feature type="domain" description="KAP NTPase" evidence="1">
    <location>
        <begin position="24"/>
        <end position="215"/>
    </location>
</feature>
<dbReference type="Proteomes" id="UP000375690">
    <property type="component" value="Unassembled WGS sequence"/>
</dbReference>
<organism evidence="2 3">
    <name type="scientific">Bacteroides ovatus</name>
    <dbReference type="NCBI Taxonomy" id="28116"/>
    <lineage>
        <taxon>Bacteria</taxon>
        <taxon>Pseudomonadati</taxon>
        <taxon>Bacteroidota</taxon>
        <taxon>Bacteroidia</taxon>
        <taxon>Bacteroidales</taxon>
        <taxon>Bacteroidaceae</taxon>
        <taxon>Bacteroides</taxon>
    </lineage>
</organism>
<protein>
    <recommendedName>
        <fullName evidence="1">KAP NTPase domain-containing protein</fullName>
    </recommendedName>
</protein>
<dbReference type="Pfam" id="PF07693">
    <property type="entry name" value="KAP_NTPase"/>
    <property type="match status" value="1"/>
</dbReference>
<dbReference type="InterPro" id="IPR011646">
    <property type="entry name" value="KAP_P-loop"/>
</dbReference>
<evidence type="ECO:0000313" key="2">
    <source>
        <dbReference type="EMBL" id="KAB1319998.1"/>
    </source>
</evidence>
<dbReference type="AlphaFoldDB" id="A0A6A1X4K6"/>
<reference evidence="2 3" key="1">
    <citation type="journal article" date="2019" name="Nat. Med.">
        <title>A library of human gut bacterial isolates paired with longitudinal multiomics data enables mechanistic microbiome research.</title>
        <authorList>
            <person name="Poyet M."/>
            <person name="Groussin M."/>
            <person name="Gibbons S.M."/>
            <person name="Avila-Pacheco J."/>
            <person name="Jiang X."/>
            <person name="Kearney S.M."/>
            <person name="Perrotta A.R."/>
            <person name="Berdy B."/>
            <person name="Zhao S."/>
            <person name="Lieberman T.D."/>
            <person name="Swanson P.K."/>
            <person name="Smith M."/>
            <person name="Roesemann S."/>
            <person name="Alexander J.E."/>
            <person name="Rich S.A."/>
            <person name="Livny J."/>
            <person name="Vlamakis H."/>
            <person name="Clish C."/>
            <person name="Bullock K."/>
            <person name="Deik A."/>
            <person name="Scott J."/>
            <person name="Pierce K.A."/>
            <person name="Xavier R.J."/>
            <person name="Alm E.J."/>
        </authorList>
    </citation>
    <scope>NUCLEOTIDE SEQUENCE [LARGE SCALE GENOMIC DNA]</scope>
    <source>
        <strain evidence="2 3">BIOML-A2</strain>
    </source>
</reference>
<evidence type="ECO:0000259" key="1">
    <source>
        <dbReference type="Pfam" id="PF07693"/>
    </source>
</evidence>
<sequence length="463" mass="53749">MRQIETKGMMEQFQAHLNNTNNQRIIFSGCFGSGKTTFLNNFFNDPAQLEKYYVCKLFPVNYVTSTNKDIYELIKFDILIQLLGTGITIERTDFEKVSTICRSVKSNALKLLQSILEVASLIDENTVKLGKAIEVIANIYKDYKDDSPKTKIEQFLNDLENEIGTSYEMNDISNLIREMLIKASKLENKQKETILLIDDFDRLEPLQSFRLLNILSANDNETGTGENKFGFDKIIIVCDINNLRDCFVHINGTNKAFNGYIDKFYSTEIFRFDIRNDLVKVINILFSQINMPPDVRSEFFERYLDIIQVMINCGEINVRTITKIQEAHIEIIPTKTLDDFHKTCDYAGLLFLVLKKMFVDDYEVSNAISACSIQEPLSPYRKNFTAINEVLCLLYPSITEKQQHELLICDNKYTFNIQKTAYYSYWKLVAVNGVTDYYALTFPVFHLLDRIKYQYLNIPKSYE</sequence>
<comment type="caution">
    <text evidence="2">The sequence shown here is derived from an EMBL/GenBank/DDBJ whole genome shotgun (WGS) entry which is preliminary data.</text>
</comment>
<proteinExistence type="predicted"/>
<evidence type="ECO:0000313" key="3">
    <source>
        <dbReference type="Proteomes" id="UP000375690"/>
    </source>
</evidence>
<dbReference type="RefSeq" id="WP_272196373.1">
    <property type="nucleotide sequence ID" value="NZ_CP113514.1"/>
</dbReference>
<dbReference type="SUPFAM" id="SSF52540">
    <property type="entry name" value="P-loop containing nucleoside triphosphate hydrolases"/>
    <property type="match status" value="1"/>
</dbReference>
<dbReference type="Gene3D" id="3.40.50.300">
    <property type="entry name" value="P-loop containing nucleotide triphosphate hydrolases"/>
    <property type="match status" value="1"/>
</dbReference>
<gene>
    <name evidence="2" type="ORF">F3B53_23695</name>
</gene>
<accession>A0A6A1X4K6</accession>
<dbReference type="InterPro" id="IPR027417">
    <property type="entry name" value="P-loop_NTPase"/>
</dbReference>
<name>A0A6A1X4K6_BACOV</name>